<reference evidence="3" key="2">
    <citation type="submission" date="2015-01" db="EMBL/GenBank/DDBJ databases">
        <title>Evolutionary Origins and Diversification of the Mycorrhizal Mutualists.</title>
        <authorList>
            <consortium name="DOE Joint Genome Institute"/>
            <consortium name="Mycorrhizal Genomics Consortium"/>
            <person name="Kohler A."/>
            <person name="Kuo A."/>
            <person name="Nagy L.G."/>
            <person name="Floudas D."/>
            <person name="Copeland A."/>
            <person name="Barry K.W."/>
            <person name="Cichocki N."/>
            <person name="Veneault-Fourrey C."/>
            <person name="LaButti K."/>
            <person name="Lindquist E.A."/>
            <person name="Lipzen A."/>
            <person name="Lundell T."/>
            <person name="Morin E."/>
            <person name="Murat C."/>
            <person name="Riley R."/>
            <person name="Ohm R."/>
            <person name="Sun H."/>
            <person name="Tunlid A."/>
            <person name="Henrissat B."/>
            <person name="Grigoriev I.V."/>
            <person name="Hibbett D.S."/>
            <person name="Martin F."/>
        </authorList>
    </citation>
    <scope>NUCLEOTIDE SEQUENCE [LARGE SCALE GENOMIC DNA]</scope>
    <source>
        <strain evidence="3">Foug A</strain>
    </source>
</reference>
<dbReference type="AlphaFoldDB" id="A0A0C3ENB3"/>
<organism evidence="2 3">
    <name type="scientific">Scleroderma citrinum Foug A</name>
    <dbReference type="NCBI Taxonomy" id="1036808"/>
    <lineage>
        <taxon>Eukaryota</taxon>
        <taxon>Fungi</taxon>
        <taxon>Dikarya</taxon>
        <taxon>Basidiomycota</taxon>
        <taxon>Agaricomycotina</taxon>
        <taxon>Agaricomycetes</taxon>
        <taxon>Agaricomycetidae</taxon>
        <taxon>Boletales</taxon>
        <taxon>Sclerodermatineae</taxon>
        <taxon>Sclerodermataceae</taxon>
        <taxon>Scleroderma</taxon>
    </lineage>
</organism>
<dbReference type="InParanoid" id="A0A0C3ENB3"/>
<feature type="region of interest" description="Disordered" evidence="1">
    <location>
        <begin position="119"/>
        <end position="141"/>
    </location>
</feature>
<evidence type="ECO:0000256" key="1">
    <source>
        <dbReference type="SAM" id="MobiDB-lite"/>
    </source>
</evidence>
<name>A0A0C3ENB3_9AGAM</name>
<dbReference type="OrthoDB" id="5531344at2759"/>
<sequence length="473" mass="53053">MTSGPPPSQAESSNAAVDPSYGAEASQHQQTSNTPTLPTTAPPPQQNLQYAQPQPQTQQGQSTGRQNPAQTYYTMGYPPGSWQNAAWQLSGYPYAPSGNAPYQQTHYAQIPYPQYQSYQPHPASAGRQRTKIQVKPRTPTPEPVYQHWDEVIRAFLKNVGLSQALKGFEDDMVVMSEDWERNNVPGAIRDLLRDFMTLAKHKEEDKEEERTLEERKLDYVHPSTGQSPQAQSTITKSISQFLAENRAKNDSSNRSEFIQSIAEKRRRLNIDQHSNDHIPSCARTDMKQLDRDLQMKYDIAKNEDGPLRRTMKGHSRTETAEPSIALSDHSETKDQPALDERLKNIEAHLAVRYVPAPPRTLLARLQFLEDHIIQLEKEYPSWAALHFNQPHRGWPPPPRQTPIIVPSHMTAQDASVEPATGHAAPPSLGSTGDSLTTTAKGKVKNKSSLHRAVMERLEVQRAMSDLAGTKKSE</sequence>
<dbReference type="STRING" id="1036808.A0A0C3ENB3"/>
<protein>
    <submittedName>
        <fullName evidence="2">Uncharacterized protein</fullName>
    </submittedName>
</protein>
<feature type="region of interest" description="Disordered" evidence="1">
    <location>
        <begin position="410"/>
        <end position="451"/>
    </location>
</feature>
<keyword evidence="3" id="KW-1185">Reference proteome</keyword>
<feature type="compositionally biased region" description="Low complexity" evidence="1">
    <location>
        <begin position="29"/>
        <end position="39"/>
    </location>
</feature>
<feature type="compositionally biased region" description="Low complexity" evidence="1">
    <location>
        <begin position="427"/>
        <end position="438"/>
    </location>
</feature>
<accession>A0A0C3ENB3</accession>
<gene>
    <name evidence="2" type="ORF">SCLCIDRAFT_1171674</name>
</gene>
<feature type="region of interest" description="Disordered" evidence="1">
    <location>
        <begin position="305"/>
        <end position="334"/>
    </location>
</feature>
<reference evidence="2 3" key="1">
    <citation type="submission" date="2014-04" db="EMBL/GenBank/DDBJ databases">
        <authorList>
            <consortium name="DOE Joint Genome Institute"/>
            <person name="Kuo A."/>
            <person name="Kohler A."/>
            <person name="Nagy L.G."/>
            <person name="Floudas D."/>
            <person name="Copeland A."/>
            <person name="Barry K.W."/>
            <person name="Cichocki N."/>
            <person name="Veneault-Fourrey C."/>
            <person name="LaButti K."/>
            <person name="Lindquist E.A."/>
            <person name="Lipzen A."/>
            <person name="Lundell T."/>
            <person name="Morin E."/>
            <person name="Murat C."/>
            <person name="Sun H."/>
            <person name="Tunlid A."/>
            <person name="Henrissat B."/>
            <person name="Grigoriev I.V."/>
            <person name="Hibbett D.S."/>
            <person name="Martin F."/>
            <person name="Nordberg H.P."/>
            <person name="Cantor M.N."/>
            <person name="Hua S.X."/>
        </authorList>
    </citation>
    <scope>NUCLEOTIDE SEQUENCE [LARGE SCALE GENOMIC DNA]</scope>
    <source>
        <strain evidence="2 3">Foug A</strain>
    </source>
</reference>
<evidence type="ECO:0000313" key="3">
    <source>
        <dbReference type="Proteomes" id="UP000053989"/>
    </source>
</evidence>
<feature type="compositionally biased region" description="Polar residues" evidence="1">
    <location>
        <begin position="62"/>
        <end position="73"/>
    </location>
</feature>
<dbReference type="EMBL" id="KN822006">
    <property type="protein sequence ID" value="KIM69664.1"/>
    <property type="molecule type" value="Genomic_DNA"/>
</dbReference>
<dbReference type="Proteomes" id="UP000053989">
    <property type="component" value="Unassembled WGS sequence"/>
</dbReference>
<feature type="compositionally biased region" description="Low complexity" evidence="1">
    <location>
        <begin position="46"/>
        <end position="61"/>
    </location>
</feature>
<feature type="region of interest" description="Disordered" evidence="1">
    <location>
        <begin position="1"/>
        <end position="75"/>
    </location>
</feature>
<evidence type="ECO:0000313" key="2">
    <source>
        <dbReference type="EMBL" id="KIM69664.1"/>
    </source>
</evidence>
<proteinExistence type="predicted"/>
<dbReference type="HOGENOM" id="CLU_032498_1_0_1"/>